<dbReference type="InterPro" id="IPR001789">
    <property type="entry name" value="Sig_transdc_resp-reg_receiver"/>
</dbReference>
<keyword evidence="1 2" id="KW-0597">Phosphoprotein</keyword>
<feature type="modified residue" description="4-aspartylphosphate" evidence="2">
    <location>
        <position position="62"/>
    </location>
</feature>
<protein>
    <submittedName>
        <fullName evidence="4">Response regulator</fullName>
    </submittedName>
</protein>
<keyword evidence="5" id="KW-1185">Reference proteome</keyword>
<sequence length="135" mass="15038">MAEQYIDKGETCLIVEDSSFDCEKMTRVMQRTREDMRIEVASSLRAARRVLEKGSLSLILLDNNLPDGLGADFVQELASDPKLSGIPVIMVSDWPSPFMWEKAAAAGVAYVLSKTEFDGRYVHAALEGKQARRLN</sequence>
<dbReference type="PANTHER" id="PTHR44591:SF3">
    <property type="entry name" value="RESPONSE REGULATORY DOMAIN-CONTAINING PROTEIN"/>
    <property type="match status" value="1"/>
</dbReference>
<dbReference type="EMBL" id="JAABNT010000005">
    <property type="protein sequence ID" value="NEK22675.1"/>
    <property type="molecule type" value="Genomic_DNA"/>
</dbReference>
<dbReference type="Proteomes" id="UP000468591">
    <property type="component" value="Unassembled WGS sequence"/>
</dbReference>
<dbReference type="AlphaFoldDB" id="A0A6P0CC13"/>
<proteinExistence type="predicted"/>
<feature type="domain" description="Response regulatory" evidence="3">
    <location>
        <begin position="11"/>
        <end position="129"/>
    </location>
</feature>
<reference evidence="4 5" key="1">
    <citation type="submission" date="2020-01" db="EMBL/GenBank/DDBJ databases">
        <title>Sulfitobacter sediminilitoris sp. nov., isolated from a tidal flat.</title>
        <authorList>
            <person name="Park S."/>
            <person name="Yoon J.-H."/>
        </authorList>
    </citation>
    <scope>NUCLEOTIDE SEQUENCE [LARGE SCALE GENOMIC DNA]</scope>
    <source>
        <strain evidence="4 5">JBTF-M27</strain>
    </source>
</reference>
<dbReference type="InterPro" id="IPR011006">
    <property type="entry name" value="CheY-like_superfamily"/>
</dbReference>
<dbReference type="SMART" id="SM00448">
    <property type="entry name" value="REC"/>
    <property type="match status" value="1"/>
</dbReference>
<evidence type="ECO:0000256" key="1">
    <source>
        <dbReference type="ARBA" id="ARBA00022553"/>
    </source>
</evidence>
<dbReference type="Gene3D" id="3.40.50.2300">
    <property type="match status" value="1"/>
</dbReference>
<evidence type="ECO:0000256" key="2">
    <source>
        <dbReference type="PROSITE-ProRule" id="PRU00169"/>
    </source>
</evidence>
<dbReference type="RefSeq" id="WP_164353842.1">
    <property type="nucleotide sequence ID" value="NZ_JBHSVZ010000001.1"/>
</dbReference>
<dbReference type="CDD" id="cd00156">
    <property type="entry name" value="REC"/>
    <property type="match status" value="1"/>
</dbReference>
<accession>A0A6P0CC13</accession>
<comment type="caution">
    <text evidence="4">The sequence shown here is derived from an EMBL/GenBank/DDBJ whole genome shotgun (WGS) entry which is preliminary data.</text>
</comment>
<dbReference type="GO" id="GO:0000160">
    <property type="term" value="P:phosphorelay signal transduction system"/>
    <property type="evidence" value="ECO:0007669"/>
    <property type="project" value="InterPro"/>
</dbReference>
<organism evidence="4 5">
    <name type="scientific">Sulfitobacter sediminilitoris</name>
    <dbReference type="NCBI Taxonomy" id="2698830"/>
    <lineage>
        <taxon>Bacteria</taxon>
        <taxon>Pseudomonadati</taxon>
        <taxon>Pseudomonadota</taxon>
        <taxon>Alphaproteobacteria</taxon>
        <taxon>Rhodobacterales</taxon>
        <taxon>Roseobacteraceae</taxon>
        <taxon>Sulfitobacter</taxon>
    </lineage>
</organism>
<name>A0A6P0CC13_9RHOB</name>
<evidence type="ECO:0000313" key="5">
    <source>
        <dbReference type="Proteomes" id="UP000468591"/>
    </source>
</evidence>
<evidence type="ECO:0000259" key="3">
    <source>
        <dbReference type="PROSITE" id="PS50110"/>
    </source>
</evidence>
<dbReference type="InterPro" id="IPR050595">
    <property type="entry name" value="Bact_response_regulator"/>
</dbReference>
<evidence type="ECO:0000313" key="4">
    <source>
        <dbReference type="EMBL" id="NEK22675.1"/>
    </source>
</evidence>
<dbReference type="SUPFAM" id="SSF52172">
    <property type="entry name" value="CheY-like"/>
    <property type="match status" value="1"/>
</dbReference>
<dbReference type="PANTHER" id="PTHR44591">
    <property type="entry name" value="STRESS RESPONSE REGULATOR PROTEIN 1"/>
    <property type="match status" value="1"/>
</dbReference>
<gene>
    <name evidence="4" type="ORF">GV827_09680</name>
</gene>
<dbReference type="Pfam" id="PF00072">
    <property type="entry name" value="Response_reg"/>
    <property type="match status" value="1"/>
</dbReference>
<dbReference type="PROSITE" id="PS50110">
    <property type="entry name" value="RESPONSE_REGULATORY"/>
    <property type="match status" value="1"/>
</dbReference>